<dbReference type="CDD" id="cd00565">
    <property type="entry name" value="Ubl_ThiS"/>
    <property type="match status" value="1"/>
</dbReference>
<evidence type="ECO:0000313" key="1">
    <source>
        <dbReference type="EMBL" id="SEF78749.1"/>
    </source>
</evidence>
<dbReference type="InterPro" id="IPR003749">
    <property type="entry name" value="ThiS/MoaD-like"/>
</dbReference>
<gene>
    <name evidence="1" type="ORF">SAMN05216334_10975</name>
</gene>
<organism evidence="1 2">
    <name type="scientific">Nitrosomonas ureae</name>
    <dbReference type="NCBI Taxonomy" id="44577"/>
    <lineage>
        <taxon>Bacteria</taxon>
        <taxon>Pseudomonadati</taxon>
        <taxon>Pseudomonadota</taxon>
        <taxon>Betaproteobacteria</taxon>
        <taxon>Nitrosomonadales</taxon>
        <taxon>Nitrosomonadaceae</taxon>
        <taxon>Nitrosomonas</taxon>
    </lineage>
</organism>
<sequence>MIQLTINGQSQQFESPINVTQLVDHLALHGKRIAIERNGEIIPRSQFSEQMLVHGDHLEVVIAVGGG</sequence>
<dbReference type="RefSeq" id="WP_103966338.1">
    <property type="nucleotide sequence ID" value="NZ_FNUX01000009.1"/>
</dbReference>
<dbReference type="SUPFAM" id="SSF54285">
    <property type="entry name" value="MoaD/ThiS"/>
    <property type="match status" value="1"/>
</dbReference>
<accession>A0A1H5UUM6</accession>
<dbReference type="NCBIfam" id="TIGR01683">
    <property type="entry name" value="thiS"/>
    <property type="match status" value="1"/>
</dbReference>
<name>A0A1H5UUM6_9PROT</name>
<proteinExistence type="predicted"/>
<dbReference type="InterPro" id="IPR016155">
    <property type="entry name" value="Mopterin_synth/thiamin_S_b"/>
</dbReference>
<dbReference type="Gene3D" id="3.10.20.30">
    <property type="match status" value="1"/>
</dbReference>
<dbReference type="Pfam" id="PF02597">
    <property type="entry name" value="ThiS"/>
    <property type="match status" value="1"/>
</dbReference>
<protein>
    <submittedName>
        <fullName evidence="1">Sulfur carrier protein ThiS</fullName>
    </submittedName>
</protein>
<dbReference type="EMBL" id="FNUX01000009">
    <property type="protein sequence ID" value="SEF78749.1"/>
    <property type="molecule type" value="Genomic_DNA"/>
</dbReference>
<evidence type="ECO:0000313" key="2">
    <source>
        <dbReference type="Proteomes" id="UP000236753"/>
    </source>
</evidence>
<reference evidence="1 2" key="1">
    <citation type="submission" date="2016-10" db="EMBL/GenBank/DDBJ databases">
        <authorList>
            <person name="de Groot N.N."/>
        </authorList>
    </citation>
    <scope>NUCLEOTIDE SEQUENCE [LARGE SCALE GENOMIC DNA]</scope>
    <source>
        <strain evidence="1 2">Nm13</strain>
    </source>
</reference>
<dbReference type="InterPro" id="IPR010035">
    <property type="entry name" value="Thi_S"/>
</dbReference>
<dbReference type="AlphaFoldDB" id="A0A1H5UUM6"/>
<dbReference type="PANTHER" id="PTHR34472">
    <property type="entry name" value="SULFUR CARRIER PROTEIN THIS"/>
    <property type="match status" value="1"/>
</dbReference>
<dbReference type="InterPro" id="IPR012675">
    <property type="entry name" value="Beta-grasp_dom_sf"/>
</dbReference>
<dbReference type="Proteomes" id="UP000236753">
    <property type="component" value="Unassembled WGS sequence"/>
</dbReference>
<dbReference type="PANTHER" id="PTHR34472:SF1">
    <property type="entry name" value="SULFUR CARRIER PROTEIN THIS"/>
    <property type="match status" value="1"/>
</dbReference>
<dbReference type="OrthoDB" id="9800283at2"/>